<evidence type="ECO:0000313" key="1">
    <source>
        <dbReference type="EMBL" id="KAJ8496060.1"/>
    </source>
</evidence>
<sequence>MHTYITTSLVGERAGDIFRDIFIRDADGKILIDGPEGKPALDINHPIQKIVMHSRFAAVDGLSVTYQLDTGENLTLNRGFQRPDLYANAIEFGGETPSALTRQATDLVMRYAENERLVGVSGRTGFHPWYRGNVILWLAFVIYDTAKGTTRVVNPVRPLDTPGQGEAEAALAQGAQFYVSDVLALGGFHTQGDGYGSLPGLFFYKNEGAQ</sequence>
<evidence type="ECO:0000313" key="2">
    <source>
        <dbReference type="Proteomes" id="UP001215151"/>
    </source>
</evidence>
<dbReference type="AlphaFoldDB" id="A0AAD7U479"/>
<dbReference type="EMBL" id="JAPEVG010000018">
    <property type="protein sequence ID" value="KAJ8496060.1"/>
    <property type="molecule type" value="Genomic_DNA"/>
</dbReference>
<accession>A0AAD7U479</accession>
<organism evidence="1 2">
    <name type="scientific">Trametes cubensis</name>
    <dbReference type="NCBI Taxonomy" id="1111947"/>
    <lineage>
        <taxon>Eukaryota</taxon>
        <taxon>Fungi</taxon>
        <taxon>Dikarya</taxon>
        <taxon>Basidiomycota</taxon>
        <taxon>Agaricomycotina</taxon>
        <taxon>Agaricomycetes</taxon>
        <taxon>Polyporales</taxon>
        <taxon>Polyporaceae</taxon>
        <taxon>Trametes</taxon>
    </lineage>
</organism>
<keyword evidence="2" id="KW-1185">Reference proteome</keyword>
<name>A0AAD7U479_9APHY</name>
<proteinExistence type="predicted"/>
<comment type="caution">
    <text evidence="1">The sequence shown here is derived from an EMBL/GenBank/DDBJ whole genome shotgun (WGS) entry which is preliminary data.</text>
</comment>
<dbReference type="Proteomes" id="UP001215151">
    <property type="component" value="Unassembled WGS sequence"/>
</dbReference>
<reference evidence="1" key="1">
    <citation type="submission" date="2022-11" db="EMBL/GenBank/DDBJ databases">
        <title>Genome Sequence of Cubamyces cubensis.</title>
        <authorList>
            <person name="Buettner E."/>
        </authorList>
    </citation>
    <scope>NUCLEOTIDE SEQUENCE</scope>
    <source>
        <strain evidence="1">MPL-01</strain>
    </source>
</reference>
<protein>
    <submittedName>
        <fullName evidence="1">Uncharacterized protein</fullName>
    </submittedName>
</protein>
<gene>
    <name evidence="1" type="ORF">ONZ51_g1320</name>
</gene>